<proteinExistence type="inferred from homology"/>
<gene>
    <name evidence="7" type="primary">ptsO_2</name>
    <name evidence="7" type="ORF">ElP_48600</name>
</gene>
<protein>
    <submittedName>
        <fullName evidence="7">Phosphocarrier protein NPr</fullName>
        <ecNumber evidence="7">2.7.11.-</ecNumber>
    </submittedName>
</protein>
<dbReference type="Proteomes" id="UP000317835">
    <property type="component" value="Chromosome"/>
</dbReference>
<dbReference type="PROSITE" id="PS00589">
    <property type="entry name" value="PTS_HPR_SER"/>
    <property type="match status" value="1"/>
</dbReference>
<dbReference type="KEGG" id="tpla:ElP_48600"/>
<dbReference type="InterPro" id="IPR050399">
    <property type="entry name" value="HPr"/>
</dbReference>
<dbReference type="Gene3D" id="3.30.1340.10">
    <property type="entry name" value="HPr-like"/>
    <property type="match status" value="1"/>
</dbReference>
<dbReference type="PRINTS" id="PR00107">
    <property type="entry name" value="PHOSPHOCPHPR"/>
</dbReference>
<feature type="compositionally biased region" description="Low complexity" evidence="5">
    <location>
        <begin position="86"/>
        <end position="95"/>
    </location>
</feature>
<dbReference type="GO" id="GO:0009401">
    <property type="term" value="P:phosphoenolpyruvate-dependent sugar phosphotransferase system"/>
    <property type="evidence" value="ECO:0007669"/>
    <property type="project" value="UniProtKB-KW"/>
</dbReference>
<dbReference type="EMBL" id="CP036426">
    <property type="protein sequence ID" value="QDV36930.1"/>
    <property type="molecule type" value="Genomic_DNA"/>
</dbReference>
<feature type="domain" description="HPr" evidence="6">
    <location>
        <begin position="7"/>
        <end position="96"/>
    </location>
</feature>
<dbReference type="NCBIfam" id="TIGR01003">
    <property type="entry name" value="PTS_HPr_family"/>
    <property type="match status" value="1"/>
</dbReference>
<evidence type="ECO:0000256" key="2">
    <source>
        <dbReference type="ARBA" id="ARBA00010736"/>
    </source>
</evidence>
<dbReference type="Pfam" id="PF00381">
    <property type="entry name" value="PTS-HPr"/>
    <property type="match status" value="1"/>
</dbReference>
<keyword evidence="8" id="KW-1185">Reference proteome</keyword>
<keyword evidence="3" id="KW-0963">Cytoplasm</keyword>
<keyword evidence="4" id="KW-0598">Phosphotransferase system</keyword>
<dbReference type="CDD" id="cd00367">
    <property type="entry name" value="PTS-HPr_like"/>
    <property type="match status" value="1"/>
</dbReference>
<organism evidence="7 8">
    <name type="scientific">Tautonia plasticadhaerens</name>
    <dbReference type="NCBI Taxonomy" id="2527974"/>
    <lineage>
        <taxon>Bacteria</taxon>
        <taxon>Pseudomonadati</taxon>
        <taxon>Planctomycetota</taxon>
        <taxon>Planctomycetia</taxon>
        <taxon>Isosphaerales</taxon>
        <taxon>Isosphaeraceae</taxon>
        <taxon>Tautonia</taxon>
    </lineage>
</organism>
<evidence type="ECO:0000313" key="8">
    <source>
        <dbReference type="Proteomes" id="UP000317835"/>
    </source>
</evidence>
<evidence type="ECO:0000259" key="6">
    <source>
        <dbReference type="PROSITE" id="PS51350"/>
    </source>
</evidence>
<dbReference type="PANTHER" id="PTHR33705">
    <property type="entry name" value="PHOSPHOCARRIER PROTEIN HPR"/>
    <property type="match status" value="1"/>
</dbReference>
<sequence length="123" mass="13199">MMTKTPVARLRTEVGIDLGLHLRPASRVVGLAQRFDAEIRVRCGGSEADGKSVLGLLGLAAEAGMVLDLEARGPDAEECGRRPGRPDLGPGPEGRTTIGRMWRLPARCRRTMIADDWGQSAGH</sequence>
<evidence type="ECO:0000256" key="5">
    <source>
        <dbReference type="SAM" id="MobiDB-lite"/>
    </source>
</evidence>
<dbReference type="InterPro" id="IPR000032">
    <property type="entry name" value="HPr-like"/>
</dbReference>
<evidence type="ECO:0000313" key="7">
    <source>
        <dbReference type="EMBL" id="QDV36930.1"/>
    </source>
</evidence>
<dbReference type="InterPro" id="IPR035895">
    <property type="entry name" value="HPr-like_sf"/>
</dbReference>
<feature type="compositionally biased region" description="Basic and acidic residues" evidence="5">
    <location>
        <begin position="72"/>
        <end position="85"/>
    </location>
</feature>
<dbReference type="RefSeq" id="WP_231749232.1">
    <property type="nucleotide sequence ID" value="NZ_CP036426.1"/>
</dbReference>
<dbReference type="AlphaFoldDB" id="A0A518H7U8"/>
<dbReference type="SUPFAM" id="SSF55594">
    <property type="entry name" value="HPr-like"/>
    <property type="match status" value="1"/>
</dbReference>
<evidence type="ECO:0000256" key="1">
    <source>
        <dbReference type="ARBA" id="ARBA00004496"/>
    </source>
</evidence>
<comment type="subcellular location">
    <subcellularLocation>
        <location evidence="1">Cytoplasm</location>
    </subcellularLocation>
</comment>
<reference evidence="7 8" key="1">
    <citation type="submission" date="2019-02" db="EMBL/GenBank/DDBJ databases">
        <title>Deep-cultivation of Planctomycetes and their phenomic and genomic characterization uncovers novel biology.</title>
        <authorList>
            <person name="Wiegand S."/>
            <person name="Jogler M."/>
            <person name="Boedeker C."/>
            <person name="Pinto D."/>
            <person name="Vollmers J."/>
            <person name="Rivas-Marin E."/>
            <person name="Kohn T."/>
            <person name="Peeters S.H."/>
            <person name="Heuer A."/>
            <person name="Rast P."/>
            <person name="Oberbeckmann S."/>
            <person name="Bunk B."/>
            <person name="Jeske O."/>
            <person name="Meyerdierks A."/>
            <person name="Storesund J.E."/>
            <person name="Kallscheuer N."/>
            <person name="Luecker S."/>
            <person name="Lage O.M."/>
            <person name="Pohl T."/>
            <person name="Merkel B.J."/>
            <person name="Hornburger P."/>
            <person name="Mueller R.-W."/>
            <person name="Bruemmer F."/>
            <person name="Labrenz M."/>
            <person name="Spormann A.M."/>
            <person name="Op den Camp H."/>
            <person name="Overmann J."/>
            <person name="Amann R."/>
            <person name="Jetten M.S.M."/>
            <person name="Mascher T."/>
            <person name="Medema M.H."/>
            <person name="Devos D.P."/>
            <person name="Kaster A.-K."/>
            <person name="Ovreas L."/>
            <person name="Rohde M."/>
            <person name="Galperin M.Y."/>
            <person name="Jogler C."/>
        </authorList>
    </citation>
    <scope>NUCLEOTIDE SEQUENCE [LARGE SCALE GENOMIC DNA]</scope>
    <source>
        <strain evidence="7 8">ElP</strain>
    </source>
</reference>
<dbReference type="GO" id="GO:0016740">
    <property type="term" value="F:transferase activity"/>
    <property type="evidence" value="ECO:0007669"/>
    <property type="project" value="UniProtKB-KW"/>
</dbReference>
<keyword evidence="7" id="KW-0808">Transferase</keyword>
<dbReference type="GO" id="GO:0005737">
    <property type="term" value="C:cytoplasm"/>
    <property type="evidence" value="ECO:0007669"/>
    <property type="project" value="UniProtKB-SubCell"/>
</dbReference>
<comment type="similarity">
    <text evidence="2">Belongs to the HPr family.</text>
</comment>
<dbReference type="EC" id="2.7.11.-" evidence="7"/>
<accession>A0A518H7U8</accession>
<dbReference type="PANTHER" id="PTHR33705:SF2">
    <property type="entry name" value="PHOSPHOCARRIER PROTEIN NPR"/>
    <property type="match status" value="1"/>
</dbReference>
<dbReference type="InterPro" id="IPR002114">
    <property type="entry name" value="PTS_HPr_Ser_P_site"/>
</dbReference>
<evidence type="ECO:0000256" key="3">
    <source>
        <dbReference type="ARBA" id="ARBA00022490"/>
    </source>
</evidence>
<feature type="region of interest" description="Disordered" evidence="5">
    <location>
        <begin position="72"/>
        <end position="98"/>
    </location>
</feature>
<name>A0A518H7U8_9BACT</name>
<evidence type="ECO:0000256" key="4">
    <source>
        <dbReference type="ARBA" id="ARBA00022683"/>
    </source>
</evidence>
<dbReference type="PROSITE" id="PS51350">
    <property type="entry name" value="PTS_HPR_DOM"/>
    <property type="match status" value="1"/>
</dbReference>